<accession>A0A4S8L8Z3</accession>
<dbReference type="EMBL" id="ML179559">
    <property type="protein sequence ID" value="THU85216.1"/>
    <property type="molecule type" value="Genomic_DNA"/>
</dbReference>
<dbReference type="InterPro" id="IPR025476">
    <property type="entry name" value="Helitron_helicase-like"/>
</dbReference>
<feature type="region of interest" description="Disordered" evidence="1">
    <location>
        <begin position="399"/>
        <end position="429"/>
    </location>
</feature>
<evidence type="ECO:0000256" key="1">
    <source>
        <dbReference type="SAM" id="MobiDB-lite"/>
    </source>
</evidence>
<evidence type="ECO:0000313" key="3">
    <source>
        <dbReference type="EMBL" id="THU85216.1"/>
    </source>
</evidence>
<dbReference type="OrthoDB" id="10007484at2759"/>
<feature type="region of interest" description="Disordered" evidence="1">
    <location>
        <begin position="318"/>
        <end position="358"/>
    </location>
</feature>
<reference evidence="3 4" key="1">
    <citation type="journal article" date="2019" name="Nat. Ecol. Evol.">
        <title>Megaphylogeny resolves global patterns of mushroom evolution.</title>
        <authorList>
            <person name="Varga T."/>
            <person name="Krizsan K."/>
            <person name="Foldi C."/>
            <person name="Dima B."/>
            <person name="Sanchez-Garcia M."/>
            <person name="Sanchez-Ramirez S."/>
            <person name="Szollosi G.J."/>
            <person name="Szarkandi J.G."/>
            <person name="Papp V."/>
            <person name="Albert L."/>
            <person name="Andreopoulos W."/>
            <person name="Angelini C."/>
            <person name="Antonin V."/>
            <person name="Barry K.W."/>
            <person name="Bougher N.L."/>
            <person name="Buchanan P."/>
            <person name="Buyck B."/>
            <person name="Bense V."/>
            <person name="Catcheside P."/>
            <person name="Chovatia M."/>
            <person name="Cooper J."/>
            <person name="Damon W."/>
            <person name="Desjardin D."/>
            <person name="Finy P."/>
            <person name="Geml J."/>
            <person name="Haridas S."/>
            <person name="Hughes K."/>
            <person name="Justo A."/>
            <person name="Karasinski D."/>
            <person name="Kautmanova I."/>
            <person name="Kiss B."/>
            <person name="Kocsube S."/>
            <person name="Kotiranta H."/>
            <person name="LaButti K.M."/>
            <person name="Lechner B.E."/>
            <person name="Liimatainen K."/>
            <person name="Lipzen A."/>
            <person name="Lukacs Z."/>
            <person name="Mihaltcheva S."/>
            <person name="Morgado L.N."/>
            <person name="Niskanen T."/>
            <person name="Noordeloos M.E."/>
            <person name="Ohm R.A."/>
            <person name="Ortiz-Santana B."/>
            <person name="Ovrebo C."/>
            <person name="Racz N."/>
            <person name="Riley R."/>
            <person name="Savchenko A."/>
            <person name="Shiryaev A."/>
            <person name="Soop K."/>
            <person name="Spirin V."/>
            <person name="Szebenyi C."/>
            <person name="Tomsovsky M."/>
            <person name="Tulloss R.E."/>
            <person name="Uehling J."/>
            <person name="Grigoriev I.V."/>
            <person name="Vagvolgyi C."/>
            <person name="Papp T."/>
            <person name="Martin F.M."/>
            <person name="Miettinen O."/>
            <person name="Hibbett D.S."/>
            <person name="Nagy L.G."/>
        </authorList>
    </citation>
    <scope>NUCLEOTIDE SEQUENCE [LARGE SCALE GENOMIC DNA]</scope>
    <source>
        <strain evidence="3 4">CBS 962.96</strain>
    </source>
</reference>
<evidence type="ECO:0000259" key="2">
    <source>
        <dbReference type="Pfam" id="PF14214"/>
    </source>
</evidence>
<feature type="region of interest" description="Disordered" evidence="1">
    <location>
        <begin position="88"/>
        <end position="121"/>
    </location>
</feature>
<evidence type="ECO:0000313" key="4">
    <source>
        <dbReference type="Proteomes" id="UP000297245"/>
    </source>
</evidence>
<dbReference type="Pfam" id="PF14214">
    <property type="entry name" value="Helitron_like_N"/>
    <property type="match status" value="1"/>
</dbReference>
<proteinExistence type="predicted"/>
<protein>
    <recommendedName>
        <fullName evidence="2">Helitron helicase-like domain-containing protein</fullName>
    </recommendedName>
</protein>
<gene>
    <name evidence="3" type="ORF">K435DRAFT_685978</name>
</gene>
<name>A0A4S8L8Z3_DENBC</name>
<feature type="domain" description="Helitron helicase-like" evidence="2">
    <location>
        <begin position="17"/>
        <end position="45"/>
    </location>
</feature>
<feature type="compositionally biased region" description="Low complexity" evidence="1">
    <location>
        <begin position="88"/>
        <end position="99"/>
    </location>
</feature>
<dbReference type="AlphaFoldDB" id="A0A4S8L8Z3"/>
<feature type="non-terminal residue" evidence="3">
    <location>
        <position position="1"/>
    </location>
</feature>
<keyword evidence="4" id="KW-1185">Reference proteome</keyword>
<organism evidence="3 4">
    <name type="scientific">Dendrothele bispora (strain CBS 962.96)</name>
    <dbReference type="NCBI Taxonomy" id="1314807"/>
    <lineage>
        <taxon>Eukaryota</taxon>
        <taxon>Fungi</taxon>
        <taxon>Dikarya</taxon>
        <taxon>Basidiomycota</taxon>
        <taxon>Agaricomycotina</taxon>
        <taxon>Agaricomycetes</taxon>
        <taxon>Agaricomycetidae</taxon>
        <taxon>Agaricales</taxon>
        <taxon>Agaricales incertae sedis</taxon>
        <taxon>Dendrothele</taxon>
    </lineage>
</organism>
<dbReference type="Proteomes" id="UP000297245">
    <property type="component" value="Unassembled WGS sequence"/>
</dbReference>
<feature type="compositionally biased region" description="Acidic residues" evidence="1">
    <location>
        <begin position="404"/>
        <end position="428"/>
    </location>
</feature>
<feature type="compositionally biased region" description="Polar residues" evidence="1">
    <location>
        <begin position="105"/>
        <end position="120"/>
    </location>
</feature>
<sequence>SLIKALLGYDPGVVNGRGGVLGHVTSYYGCVEAQGRGTLHCHMLIWVEGSLNPNELKAKVLANDQSSREFQQRLINFLDATIINHIQPIPSTSSPQSTPDFHPSSVRSHLHSNSQSGNDISTRRDLDMHFLSKSCQSHRHTKTCYKYCKPGEPLQCRFDMDPSNTEPTSRFDVETGELHLRCLDGMVNNYNPTMLEALRCNMDIKFIGSGASAKAILYYVTDYITKSPLKTHVAYAALASAVKYVEATLDAPDNLCYKGKRLLQHCAYSLINEQEVSAQQVMACLLDNGDHYTSHKFGNLYWTSFEKYIQRIEHQQIQDTSLAEAHPESDSSEDERVDDIEDHEEEDDGEVTLTLERNTGNLIPVSDQVADYLHRGPGLEEVCLWDSIRQLEKVRLRKAKLQADESDSDDDDQPVSCAEMDEGPNEDEPVSKFALLDRSFRRPTFNFSRQHQQVHTHVLKVRHPDRKLIPVPIEPAIP</sequence>
<feature type="compositionally biased region" description="Acidic residues" evidence="1">
    <location>
        <begin position="330"/>
        <end position="350"/>
    </location>
</feature>